<evidence type="ECO:0000313" key="3">
    <source>
        <dbReference type="EMBL" id="CAA9277391.1"/>
    </source>
</evidence>
<dbReference type="GO" id="GO:0005524">
    <property type="term" value="F:ATP binding"/>
    <property type="evidence" value="ECO:0007669"/>
    <property type="project" value="UniProtKB-KW"/>
</dbReference>
<dbReference type="InterPro" id="IPR027417">
    <property type="entry name" value="P-loop_NTPase"/>
</dbReference>
<dbReference type="GO" id="GO:0009898">
    <property type="term" value="C:cytoplasmic side of plasma membrane"/>
    <property type="evidence" value="ECO:0007669"/>
    <property type="project" value="TreeGrafter"/>
</dbReference>
<protein>
    <recommendedName>
        <fullName evidence="4">CobQ/CobB/MinD/ParA nucleotide binding domain-containing protein</fullName>
    </recommendedName>
</protein>
<dbReference type="PANTHER" id="PTHR43384">
    <property type="entry name" value="SEPTUM SITE-DETERMINING PROTEIN MIND HOMOLOG, CHLOROPLASTIC-RELATED"/>
    <property type="match status" value="1"/>
</dbReference>
<dbReference type="EMBL" id="CADCTB010000221">
    <property type="protein sequence ID" value="CAA9277391.1"/>
    <property type="molecule type" value="Genomic_DNA"/>
</dbReference>
<gene>
    <name evidence="3" type="ORF">AVDCRST_MAG10-3673</name>
</gene>
<dbReference type="PANTHER" id="PTHR43384:SF6">
    <property type="entry name" value="SEPTUM SITE-DETERMINING PROTEIN MIND HOMOLOG, CHLOROPLASTIC"/>
    <property type="match status" value="1"/>
</dbReference>
<proteinExistence type="predicted"/>
<dbReference type="GO" id="GO:0016887">
    <property type="term" value="F:ATP hydrolysis activity"/>
    <property type="evidence" value="ECO:0007669"/>
    <property type="project" value="TreeGrafter"/>
</dbReference>
<evidence type="ECO:0008006" key="4">
    <source>
        <dbReference type="Google" id="ProtNLM"/>
    </source>
</evidence>
<name>A0A6J4JH73_9ACTN</name>
<evidence type="ECO:0000256" key="1">
    <source>
        <dbReference type="ARBA" id="ARBA00022741"/>
    </source>
</evidence>
<dbReference type="SUPFAM" id="SSF52540">
    <property type="entry name" value="P-loop containing nucleoside triphosphate hydrolases"/>
    <property type="match status" value="1"/>
</dbReference>
<dbReference type="GO" id="GO:0051782">
    <property type="term" value="P:negative regulation of cell division"/>
    <property type="evidence" value="ECO:0007669"/>
    <property type="project" value="TreeGrafter"/>
</dbReference>
<reference evidence="3" key="1">
    <citation type="submission" date="2020-02" db="EMBL/GenBank/DDBJ databases">
        <authorList>
            <person name="Meier V. D."/>
        </authorList>
    </citation>
    <scope>NUCLEOTIDE SEQUENCE</scope>
    <source>
        <strain evidence="3">AVDCRST_MAG10</strain>
    </source>
</reference>
<keyword evidence="1" id="KW-0547">Nucleotide-binding</keyword>
<dbReference type="GO" id="GO:0005829">
    <property type="term" value="C:cytosol"/>
    <property type="evidence" value="ECO:0007669"/>
    <property type="project" value="TreeGrafter"/>
</dbReference>
<keyword evidence="2" id="KW-0067">ATP-binding</keyword>
<dbReference type="Gene3D" id="3.40.50.300">
    <property type="entry name" value="P-loop containing nucleotide triphosphate hydrolases"/>
    <property type="match status" value="1"/>
</dbReference>
<evidence type="ECO:0000256" key="2">
    <source>
        <dbReference type="ARBA" id="ARBA00022840"/>
    </source>
</evidence>
<dbReference type="InterPro" id="IPR050625">
    <property type="entry name" value="ParA/MinD_ATPase"/>
</dbReference>
<sequence>MLAALEDKPGRVVVVDLGGGVMTVARGDESQIDALVVVVEPYPRSAEVARRLLDMAATKGITRRVVVANKVSDDDDLRAIREWLGVDPDIVIPEDRSVSAADKAGASPIDHAPESNAVGALRPLASSLLV</sequence>
<dbReference type="AlphaFoldDB" id="A0A6J4JH73"/>
<organism evidence="3">
    <name type="scientific">uncultured Acidimicrobiales bacterium</name>
    <dbReference type="NCBI Taxonomy" id="310071"/>
    <lineage>
        <taxon>Bacteria</taxon>
        <taxon>Bacillati</taxon>
        <taxon>Actinomycetota</taxon>
        <taxon>Acidimicrobiia</taxon>
        <taxon>Acidimicrobiales</taxon>
        <taxon>environmental samples</taxon>
    </lineage>
</organism>
<accession>A0A6J4JH73</accession>